<accession>A0ABW5HS87</accession>
<name>A0ABW5HS87_9PSEU</name>
<keyword evidence="3" id="KW-1185">Reference proteome</keyword>
<protein>
    <recommendedName>
        <fullName evidence="4">HEAT repeat domain-containing protein</fullName>
    </recommendedName>
</protein>
<feature type="compositionally biased region" description="Basic and acidic residues" evidence="1">
    <location>
        <begin position="268"/>
        <end position="281"/>
    </location>
</feature>
<sequence>MTDTDRRHRYTLDDVVTALSATPPRTASALVALRWMFEHLSDAPQALLMTCAHLLNSTDPTDPDTLARVRKIYEHLTDLAPDAQRAFAACVHTTESRASLAGHPNDVTALLADPAHNRSTARQSLRWLAARAEGHEREALRACVTLLENPSADHPTVTDAIRSGHKAWPSIDQAHRTLLTTCVYASRQRANAIRAKRAAEETQREAESGDIHRCGHCDGNLSMAPDMTYCSEFCRREAESHTIPQPVSTVAPRRVPQPIPRPASAPREPFEVRARRSRVEYEPQTSYDENHRAIEPAIPQTRRARKDDRVSEQYEDERGELFDERDEVTPEERGRLEKLYRNLWQRPLTDGALCIACNLERTPAEHRSEPVGRCAYCTELDRPPLRAVSQHRELIAA</sequence>
<proteinExistence type="predicted"/>
<comment type="caution">
    <text evidence="2">The sequence shown here is derived from an EMBL/GenBank/DDBJ whole genome shotgun (WGS) entry which is preliminary data.</text>
</comment>
<organism evidence="2 3">
    <name type="scientific">Amycolatopsis albidoflavus</name>
    <dbReference type="NCBI Taxonomy" id="102226"/>
    <lineage>
        <taxon>Bacteria</taxon>
        <taxon>Bacillati</taxon>
        <taxon>Actinomycetota</taxon>
        <taxon>Actinomycetes</taxon>
        <taxon>Pseudonocardiales</taxon>
        <taxon>Pseudonocardiaceae</taxon>
        <taxon>Amycolatopsis</taxon>
    </lineage>
</organism>
<gene>
    <name evidence="2" type="ORF">ACFSUT_04870</name>
</gene>
<feature type="region of interest" description="Disordered" evidence="1">
    <location>
        <begin position="247"/>
        <end position="320"/>
    </location>
</feature>
<evidence type="ECO:0000313" key="2">
    <source>
        <dbReference type="EMBL" id="MFD2479597.1"/>
    </source>
</evidence>
<dbReference type="EMBL" id="JBHUKQ010000004">
    <property type="protein sequence ID" value="MFD2479597.1"/>
    <property type="molecule type" value="Genomic_DNA"/>
</dbReference>
<dbReference type="RefSeq" id="WP_344277679.1">
    <property type="nucleotide sequence ID" value="NZ_BAAAHV010000013.1"/>
</dbReference>
<evidence type="ECO:0008006" key="4">
    <source>
        <dbReference type="Google" id="ProtNLM"/>
    </source>
</evidence>
<evidence type="ECO:0000313" key="3">
    <source>
        <dbReference type="Proteomes" id="UP001597542"/>
    </source>
</evidence>
<dbReference type="Proteomes" id="UP001597542">
    <property type="component" value="Unassembled WGS sequence"/>
</dbReference>
<evidence type="ECO:0000256" key="1">
    <source>
        <dbReference type="SAM" id="MobiDB-lite"/>
    </source>
</evidence>
<reference evidence="3" key="1">
    <citation type="journal article" date="2019" name="Int. J. Syst. Evol. Microbiol.">
        <title>The Global Catalogue of Microorganisms (GCM) 10K type strain sequencing project: providing services to taxonomists for standard genome sequencing and annotation.</title>
        <authorList>
            <consortium name="The Broad Institute Genomics Platform"/>
            <consortium name="The Broad Institute Genome Sequencing Center for Infectious Disease"/>
            <person name="Wu L."/>
            <person name="Ma J."/>
        </authorList>
    </citation>
    <scope>NUCLEOTIDE SEQUENCE [LARGE SCALE GENOMIC DNA]</scope>
    <source>
        <strain evidence="3">CGMCC 4.7638</strain>
    </source>
</reference>